<dbReference type="InterPro" id="IPR028098">
    <property type="entry name" value="Glyco_trans_4-like_N"/>
</dbReference>
<name>A0ABV6BGY9_9GAMM</name>
<dbReference type="RefSeq" id="WP_377247342.1">
    <property type="nucleotide sequence ID" value="NZ_JBHLXP010000005.1"/>
</dbReference>
<dbReference type="GO" id="GO:0016757">
    <property type="term" value="F:glycosyltransferase activity"/>
    <property type="evidence" value="ECO:0007669"/>
    <property type="project" value="UniProtKB-KW"/>
</dbReference>
<accession>A0ABV6BGY9</accession>
<feature type="domain" description="Glycosyltransferase subfamily 4-like N-terminal" evidence="1">
    <location>
        <begin position="23"/>
        <end position="184"/>
    </location>
</feature>
<dbReference type="EC" id="2.4.-.-" evidence="2"/>
<protein>
    <submittedName>
        <fullName evidence="2">Glycosyltransferase</fullName>
        <ecNumber evidence="2">2.4.-.-</ecNumber>
    </submittedName>
</protein>
<dbReference type="SUPFAM" id="SSF53756">
    <property type="entry name" value="UDP-Glycosyltransferase/glycogen phosphorylase"/>
    <property type="match status" value="1"/>
</dbReference>
<keyword evidence="3" id="KW-1185">Reference proteome</keyword>
<proteinExistence type="predicted"/>
<dbReference type="Pfam" id="PF13692">
    <property type="entry name" value="Glyco_trans_1_4"/>
    <property type="match status" value="1"/>
</dbReference>
<sequence length="384" mass="42237">MNSLLKSAQSGPVTCHISTDLDIGGAEMMLKRMLEIQADNRANIVVISLLGLGKIGAQLQQLGFQVYALNMQGKWAFPVALYRLIRLLRIIRPDVVQTWMYHADLLGGLAAYFSGNRHVIWGIHCTKVPIGRPLTKWVMQCCAWLSHSIPARIICVAEAARQNHLSYGYCAEKMLVLPNGFNIDTPVRAIGQLRPILQQLGVQRDEFVVGCVGRFHPDKGQDLLVAAAAKCLQHKAVRFVFAGRGCDQFNSELIDLLEQAGIRDRVLLLGERDDIPVLLTEFDMFCMPSRSEAFPVALGEAMLAGLPCVATQVGDCAELGGDCVTFVSPEDIDAMADAILRHSEMDTAQLHNRGEAGRQRVIERFSISAVSAGYLAIYRDVSGF</sequence>
<evidence type="ECO:0000259" key="1">
    <source>
        <dbReference type="Pfam" id="PF13439"/>
    </source>
</evidence>
<gene>
    <name evidence="2" type="ORF">ACFFJP_17670</name>
</gene>
<dbReference type="Proteomes" id="UP001589813">
    <property type="component" value="Unassembled WGS sequence"/>
</dbReference>
<dbReference type="PANTHER" id="PTHR12526">
    <property type="entry name" value="GLYCOSYLTRANSFERASE"/>
    <property type="match status" value="1"/>
</dbReference>
<comment type="caution">
    <text evidence="2">The sequence shown here is derived from an EMBL/GenBank/DDBJ whole genome shotgun (WGS) entry which is preliminary data.</text>
</comment>
<dbReference type="Gene3D" id="3.40.50.2000">
    <property type="entry name" value="Glycogen Phosphorylase B"/>
    <property type="match status" value="2"/>
</dbReference>
<dbReference type="Pfam" id="PF13439">
    <property type="entry name" value="Glyco_transf_4"/>
    <property type="match status" value="1"/>
</dbReference>
<reference evidence="2 3" key="1">
    <citation type="submission" date="2024-09" db="EMBL/GenBank/DDBJ databases">
        <authorList>
            <person name="Sun Q."/>
            <person name="Mori K."/>
        </authorList>
    </citation>
    <scope>NUCLEOTIDE SEQUENCE [LARGE SCALE GENOMIC DNA]</scope>
    <source>
        <strain evidence="2 3">KCTC 23315</strain>
    </source>
</reference>
<keyword evidence="2" id="KW-0808">Transferase</keyword>
<keyword evidence="2" id="KW-0328">Glycosyltransferase</keyword>
<dbReference type="EMBL" id="JBHLXP010000005">
    <property type="protein sequence ID" value="MFC0050133.1"/>
    <property type="molecule type" value="Genomic_DNA"/>
</dbReference>
<dbReference type="PANTHER" id="PTHR12526:SF630">
    <property type="entry name" value="GLYCOSYLTRANSFERASE"/>
    <property type="match status" value="1"/>
</dbReference>
<organism evidence="2 3">
    <name type="scientific">Rheinheimera tilapiae</name>
    <dbReference type="NCBI Taxonomy" id="875043"/>
    <lineage>
        <taxon>Bacteria</taxon>
        <taxon>Pseudomonadati</taxon>
        <taxon>Pseudomonadota</taxon>
        <taxon>Gammaproteobacteria</taxon>
        <taxon>Chromatiales</taxon>
        <taxon>Chromatiaceae</taxon>
        <taxon>Rheinheimera</taxon>
    </lineage>
</organism>
<evidence type="ECO:0000313" key="2">
    <source>
        <dbReference type="EMBL" id="MFC0050133.1"/>
    </source>
</evidence>
<evidence type="ECO:0000313" key="3">
    <source>
        <dbReference type="Proteomes" id="UP001589813"/>
    </source>
</evidence>